<dbReference type="Proteomes" id="UP001499910">
    <property type="component" value="Unassembled WGS sequence"/>
</dbReference>
<dbReference type="InterPro" id="IPR057706">
    <property type="entry name" value="DUF7946"/>
</dbReference>
<organism evidence="3 4">
    <name type="scientific">[Roseibacterium] beibuensis</name>
    <dbReference type="NCBI Taxonomy" id="1193142"/>
    <lineage>
        <taxon>Bacteria</taxon>
        <taxon>Pseudomonadati</taxon>
        <taxon>Pseudomonadota</taxon>
        <taxon>Alphaproteobacteria</taxon>
        <taxon>Rhodobacterales</taxon>
        <taxon>Roseobacteraceae</taxon>
        <taxon>Roseicyclus</taxon>
    </lineage>
</organism>
<evidence type="ECO:0000259" key="1">
    <source>
        <dbReference type="Pfam" id="PF25678"/>
    </source>
</evidence>
<name>A0ABP9LBI5_9RHOB</name>
<feature type="domain" description="DUF7946" evidence="1">
    <location>
        <begin position="5"/>
        <end position="203"/>
    </location>
</feature>
<sequence length="297" mass="33350">MVEVFHVRYFARDADKHYLPARHLASSLEGLDKIVVRFLWAIETEAQATRSPSPTTVSLDVFAPEAGCIDVSLFAGVASGFMPFVASMQEAVRAKLCEHIVSYVMLRWGGRRTEAEDHLKMALDIIENQNERFAEDRRHERETTAMDRQREREHIEALFRSQADLHKADAAKAARPVGESCRSMTITNGDTSVEVDEATAEAVKAKEELEVSDIIEMTFQVDGIELSSKTLKVFDPETPTRRVKVHISDPAFDPLHQSENPYETAVQRRSRIKLTGKATRKPDGTLKTFHAISGQAL</sequence>
<evidence type="ECO:0000313" key="3">
    <source>
        <dbReference type="EMBL" id="GAA5075119.1"/>
    </source>
</evidence>
<evidence type="ECO:0000313" key="4">
    <source>
        <dbReference type="Proteomes" id="UP001499910"/>
    </source>
</evidence>
<keyword evidence="4" id="KW-1185">Reference proteome</keyword>
<dbReference type="Pfam" id="PF25678">
    <property type="entry name" value="DUF7946"/>
    <property type="match status" value="1"/>
</dbReference>
<accession>A0ABP9LBI5</accession>
<dbReference type="EMBL" id="BAABHW010000003">
    <property type="protein sequence ID" value="GAA5075119.1"/>
    <property type="molecule type" value="Genomic_DNA"/>
</dbReference>
<gene>
    <name evidence="3" type="ORF">GCM10023209_22780</name>
</gene>
<reference evidence="4" key="1">
    <citation type="journal article" date="2019" name="Int. J. Syst. Evol. Microbiol.">
        <title>The Global Catalogue of Microorganisms (GCM) 10K type strain sequencing project: providing services to taxonomists for standard genome sequencing and annotation.</title>
        <authorList>
            <consortium name="The Broad Institute Genomics Platform"/>
            <consortium name="The Broad Institute Genome Sequencing Center for Infectious Disease"/>
            <person name="Wu L."/>
            <person name="Ma J."/>
        </authorList>
    </citation>
    <scope>NUCLEOTIDE SEQUENCE [LARGE SCALE GENOMIC DNA]</scope>
    <source>
        <strain evidence="4">JCM 18015</strain>
    </source>
</reference>
<dbReference type="InterPro" id="IPR057707">
    <property type="entry name" value="DUF7947"/>
</dbReference>
<proteinExistence type="predicted"/>
<dbReference type="Pfam" id="PF25679">
    <property type="entry name" value="DUF7947"/>
    <property type="match status" value="1"/>
</dbReference>
<protein>
    <submittedName>
        <fullName evidence="3">Uncharacterized protein</fullName>
    </submittedName>
</protein>
<feature type="domain" description="DUF7947" evidence="2">
    <location>
        <begin position="213"/>
        <end position="290"/>
    </location>
</feature>
<evidence type="ECO:0000259" key="2">
    <source>
        <dbReference type="Pfam" id="PF25679"/>
    </source>
</evidence>
<comment type="caution">
    <text evidence="3">The sequence shown here is derived from an EMBL/GenBank/DDBJ whole genome shotgun (WGS) entry which is preliminary data.</text>
</comment>